<dbReference type="RefSeq" id="WP_013907976.1">
    <property type="nucleotide sequence ID" value="NC_015681.1"/>
</dbReference>
<name>F8A9K8_THEID</name>
<dbReference type="FunFam" id="3.40.50.300:FF:000053">
    <property type="entry name" value="Signal recognition particle receptor FtsY"/>
    <property type="match status" value="1"/>
</dbReference>
<dbReference type="GO" id="GO:0005525">
    <property type="term" value="F:GTP binding"/>
    <property type="evidence" value="ECO:0007669"/>
    <property type="project" value="UniProtKB-UniRule"/>
</dbReference>
<feature type="binding site" evidence="11">
    <location>
        <begin position="272"/>
        <end position="275"/>
    </location>
    <ligand>
        <name>GTP</name>
        <dbReference type="ChEBI" id="CHEBI:37565"/>
    </ligand>
</feature>
<dbReference type="PATRIC" id="fig|667014.3.peg.1407"/>
<evidence type="ECO:0000256" key="8">
    <source>
        <dbReference type="ARBA" id="ARBA00023170"/>
    </source>
</evidence>
<comment type="catalytic activity">
    <reaction evidence="9 11">
        <text>GTP + H2O = GDP + phosphate + H(+)</text>
        <dbReference type="Rhea" id="RHEA:19669"/>
        <dbReference type="ChEBI" id="CHEBI:15377"/>
        <dbReference type="ChEBI" id="CHEBI:15378"/>
        <dbReference type="ChEBI" id="CHEBI:37565"/>
        <dbReference type="ChEBI" id="CHEBI:43474"/>
        <dbReference type="ChEBI" id="CHEBI:58189"/>
        <dbReference type="EC" id="3.6.5.4"/>
    </reaction>
</comment>
<dbReference type="Pfam" id="PF02881">
    <property type="entry name" value="SRP54_N"/>
    <property type="match status" value="1"/>
</dbReference>
<evidence type="ECO:0000256" key="5">
    <source>
        <dbReference type="ARBA" id="ARBA00022801"/>
    </source>
</evidence>
<evidence type="ECO:0000256" key="1">
    <source>
        <dbReference type="ARBA" id="ARBA00004413"/>
    </source>
</evidence>
<comment type="subunit">
    <text evidence="11">Part of the signal recognition particle protein translocation system, which is composed of SRP and FtsY.</text>
</comment>
<dbReference type="InterPro" id="IPR000897">
    <property type="entry name" value="SRP54_GTPase_dom"/>
</dbReference>
<dbReference type="KEGG" id="tid:Thein_1368"/>
<dbReference type="SMART" id="SM00962">
    <property type="entry name" value="SRP54"/>
    <property type="match status" value="1"/>
</dbReference>
<evidence type="ECO:0000256" key="2">
    <source>
        <dbReference type="ARBA" id="ARBA00022475"/>
    </source>
</evidence>
<dbReference type="InterPro" id="IPR013822">
    <property type="entry name" value="Signal_recog_particl_SRP54_hlx"/>
</dbReference>
<keyword evidence="14" id="KW-1185">Reference proteome</keyword>
<dbReference type="GO" id="GO:0005047">
    <property type="term" value="F:signal recognition particle binding"/>
    <property type="evidence" value="ECO:0007669"/>
    <property type="project" value="TreeGrafter"/>
</dbReference>
<dbReference type="FunFam" id="1.20.120.140:FF:000002">
    <property type="entry name" value="Signal recognition particle receptor FtsY"/>
    <property type="match status" value="1"/>
</dbReference>
<reference evidence="13 14" key="2">
    <citation type="journal article" date="2012" name="Stand. Genomic Sci.">
        <title>Complete genome sequence of the thermophilic sulfate-reducing ocean bacterium Thermodesulfatator indicus type strain (CIR29812(T)).</title>
        <authorList>
            <person name="Anderson I."/>
            <person name="Saunders E."/>
            <person name="Lapidus A."/>
            <person name="Nolan M."/>
            <person name="Lucas S."/>
            <person name="Tice H."/>
            <person name="Del Rio T.G."/>
            <person name="Cheng J.F."/>
            <person name="Han C."/>
            <person name="Tapia R."/>
            <person name="Goodwin L.A."/>
            <person name="Pitluck S."/>
            <person name="Liolios K."/>
            <person name="Mavromatis K."/>
            <person name="Pagani I."/>
            <person name="Ivanova N."/>
            <person name="Mikhailova N."/>
            <person name="Pati A."/>
            <person name="Chen A."/>
            <person name="Palaniappan K."/>
            <person name="Land M."/>
            <person name="Hauser L."/>
            <person name="Jeffries C.D."/>
            <person name="Chang Y.J."/>
            <person name="Brambilla E.M."/>
            <person name="Rohde M."/>
            <person name="Spring S."/>
            <person name="Goker M."/>
            <person name="Detter J.C."/>
            <person name="Woyke T."/>
            <person name="Bristow J."/>
            <person name="Eisen J.A."/>
            <person name="Markowitz V."/>
            <person name="Hugenholtz P."/>
            <person name="Kyrpides N.C."/>
            <person name="Klenk H.P."/>
        </authorList>
    </citation>
    <scope>NUCLEOTIDE SEQUENCE [LARGE SCALE GENOMIC DNA]</scope>
    <source>
        <strain evidence="14">DSM 15286 / JCM 11887 / CIR29812</strain>
    </source>
</reference>
<dbReference type="InterPro" id="IPR042101">
    <property type="entry name" value="SRP54_N_sf"/>
</dbReference>
<sequence length="320" mass="35570">MFKWLRKKDNSQAEEAQKKKLLGKFKERLSRTREKLKEGLSEVFVIERNVDEAFFEELEEALITADINIDTIKRLLTPLRMRVSQGELLKTSEFKEALKAEMLKILSLEPPPFPPEARPAAVFVVGVNGVGKTTSIAKLGYRLKNSGFSVLFVAADTFRAAAIEQLENWGNRLEIPVIKQKLGADPASVVFEGLKAAKSRNIDVALIDTAGRLHTKYNLMEELKKMARVAGKAIEEAPHQNILVIDATTGQNAVSQVKWFKEALPIHTLIVTKMDGTAKGGIVLTLAHLFKIPISFIGLGEKLEDLEPFDPEAFVNAIIP</sequence>
<dbReference type="STRING" id="667014.Thein_1368"/>
<accession>F8A9K8</accession>
<keyword evidence="5 11" id="KW-0378">Hydrolase</keyword>
<dbReference type="PANTHER" id="PTHR43134">
    <property type="entry name" value="SIGNAL RECOGNITION PARTICLE RECEPTOR SUBUNIT ALPHA"/>
    <property type="match status" value="1"/>
</dbReference>
<evidence type="ECO:0000256" key="10">
    <source>
        <dbReference type="ARBA" id="ARBA00053570"/>
    </source>
</evidence>
<dbReference type="GO" id="GO:0005737">
    <property type="term" value="C:cytoplasm"/>
    <property type="evidence" value="ECO:0007669"/>
    <property type="project" value="UniProtKB-SubCell"/>
</dbReference>
<comment type="subcellular location">
    <subcellularLocation>
        <location evidence="11">Cell inner membrane</location>
        <topology evidence="11">Peripheral membrane protein</topology>
        <orientation evidence="11">Cytoplasmic side</orientation>
    </subcellularLocation>
    <subcellularLocation>
        <location evidence="11">Cytoplasm</location>
    </subcellularLocation>
    <subcellularLocation>
        <location evidence="1">Cell membrane</location>
        <topology evidence="1">Peripheral membrane protein</topology>
        <orientation evidence="1">Cytoplasmic side</orientation>
    </subcellularLocation>
</comment>
<feature type="binding site" evidence="11">
    <location>
        <begin position="208"/>
        <end position="212"/>
    </location>
    <ligand>
        <name>GTP</name>
        <dbReference type="ChEBI" id="CHEBI:37565"/>
    </ligand>
</feature>
<keyword evidence="2 11" id="KW-1003">Cell membrane</keyword>
<keyword evidence="7 11" id="KW-0472">Membrane</keyword>
<keyword evidence="6 11" id="KW-0342">GTP-binding</keyword>
<keyword evidence="8 11" id="KW-0675">Receptor</keyword>
<keyword evidence="4 11" id="KW-0547">Nucleotide-binding</keyword>
<evidence type="ECO:0000256" key="6">
    <source>
        <dbReference type="ARBA" id="ARBA00023134"/>
    </source>
</evidence>
<keyword evidence="11" id="KW-0997">Cell inner membrane</keyword>
<dbReference type="InterPro" id="IPR004390">
    <property type="entry name" value="SR_rcpt_FtsY"/>
</dbReference>
<dbReference type="PaxDb" id="667014-Thein_1368"/>
<gene>
    <name evidence="11" type="primary">ftsY</name>
    <name evidence="13" type="ordered locus">Thein_1368</name>
</gene>
<dbReference type="EMBL" id="CP002683">
    <property type="protein sequence ID" value="AEH45234.1"/>
    <property type="molecule type" value="Genomic_DNA"/>
</dbReference>
<proteinExistence type="inferred from homology"/>
<dbReference type="InterPro" id="IPR036225">
    <property type="entry name" value="SRP/SRP_N"/>
</dbReference>
<dbReference type="HOGENOM" id="CLU_009301_3_0_0"/>
<evidence type="ECO:0000313" key="14">
    <source>
        <dbReference type="Proteomes" id="UP000006793"/>
    </source>
</evidence>
<dbReference type="FunCoup" id="F8A9K8">
    <property type="interactions" value="488"/>
</dbReference>
<dbReference type="Pfam" id="PF00448">
    <property type="entry name" value="SRP54"/>
    <property type="match status" value="1"/>
</dbReference>
<evidence type="ECO:0000256" key="9">
    <source>
        <dbReference type="ARBA" id="ARBA00048027"/>
    </source>
</evidence>
<evidence type="ECO:0000256" key="11">
    <source>
        <dbReference type="HAMAP-Rule" id="MF_00920"/>
    </source>
</evidence>
<dbReference type="PANTHER" id="PTHR43134:SF1">
    <property type="entry name" value="SIGNAL RECOGNITION PARTICLE RECEPTOR SUBUNIT ALPHA"/>
    <property type="match status" value="1"/>
</dbReference>
<dbReference type="SUPFAM" id="SSF47364">
    <property type="entry name" value="Domain of the SRP/SRP receptor G-proteins"/>
    <property type="match status" value="1"/>
</dbReference>
<keyword evidence="3 11" id="KW-0963">Cytoplasm</keyword>
<dbReference type="CDD" id="cd17874">
    <property type="entry name" value="FtsY"/>
    <property type="match status" value="1"/>
</dbReference>
<evidence type="ECO:0000313" key="13">
    <source>
        <dbReference type="EMBL" id="AEH45234.1"/>
    </source>
</evidence>
<dbReference type="InterPro" id="IPR003593">
    <property type="entry name" value="AAA+_ATPase"/>
</dbReference>
<dbReference type="PROSITE" id="PS00300">
    <property type="entry name" value="SRP54"/>
    <property type="match status" value="1"/>
</dbReference>
<dbReference type="Gene3D" id="3.40.50.300">
    <property type="entry name" value="P-loop containing nucleotide triphosphate hydrolases"/>
    <property type="match status" value="1"/>
</dbReference>
<dbReference type="GO" id="GO:0003924">
    <property type="term" value="F:GTPase activity"/>
    <property type="evidence" value="ECO:0007669"/>
    <property type="project" value="UniProtKB-UniRule"/>
</dbReference>
<dbReference type="SMART" id="SM00382">
    <property type="entry name" value="AAA"/>
    <property type="match status" value="1"/>
</dbReference>
<evidence type="ECO:0000256" key="7">
    <source>
        <dbReference type="ARBA" id="ARBA00023136"/>
    </source>
</evidence>
<dbReference type="GO" id="GO:0006614">
    <property type="term" value="P:SRP-dependent cotranslational protein targeting to membrane"/>
    <property type="evidence" value="ECO:0007669"/>
    <property type="project" value="InterPro"/>
</dbReference>
<reference evidence="14" key="1">
    <citation type="submission" date="2011-04" db="EMBL/GenBank/DDBJ databases">
        <title>The complete genome of Thermodesulfatator indicus DSM 15286.</title>
        <authorList>
            <person name="Lucas S."/>
            <person name="Copeland A."/>
            <person name="Lapidus A."/>
            <person name="Bruce D."/>
            <person name="Goodwin L."/>
            <person name="Pitluck S."/>
            <person name="Peters L."/>
            <person name="Kyrpides N."/>
            <person name="Mavromatis K."/>
            <person name="Pagani I."/>
            <person name="Ivanova N."/>
            <person name="Saunders L."/>
            <person name="Detter J.C."/>
            <person name="Tapia R."/>
            <person name="Han C."/>
            <person name="Land M."/>
            <person name="Hauser L."/>
            <person name="Markowitz V."/>
            <person name="Cheng J.-F."/>
            <person name="Hugenholtz P."/>
            <person name="Woyke T."/>
            <person name="Wu D."/>
            <person name="Spring S."/>
            <person name="Schroeder M."/>
            <person name="Brambilla E."/>
            <person name="Klenk H.-P."/>
            <person name="Eisen J.A."/>
        </authorList>
    </citation>
    <scope>NUCLEOTIDE SEQUENCE [LARGE SCALE GENOMIC DNA]</scope>
    <source>
        <strain evidence="14">DSM 15286 / JCM 11887 / CIR29812</strain>
    </source>
</reference>
<dbReference type="InterPro" id="IPR027417">
    <property type="entry name" value="P-loop_NTPase"/>
</dbReference>
<dbReference type="GO" id="GO:0005886">
    <property type="term" value="C:plasma membrane"/>
    <property type="evidence" value="ECO:0007669"/>
    <property type="project" value="UniProtKB-SubCell"/>
</dbReference>
<organism evidence="13 14">
    <name type="scientific">Thermodesulfatator indicus (strain DSM 15286 / JCM 11887 / CIR29812)</name>
    <dbReference type="NCBI Taxonomy" id="667014"/>
    <lineage>
        <taxon>Bacteria</taxon>
        <taxon>Pseudomonadati</taxon>
        <taxon>Thermodesulfobacteriota</taxon>
        <taxon>Thermodesulfobacteria</taxon>
        <taxon>Thermodesulfobacteriales</taxon>
        <taxon>Thermodesulfatatoraceae</taxon>
        <taxon>Thermodesulfatator</taxon>
    </lineage>
</organism>
<protein>
    <recommendedName>
        <fullName evidence="11">Signal recognition particle receptor FtsY</fullName>
        <shortName evidence="11">SRP receptor</shortName>
        <ecNumber evidence="11">3.6.5.4</ecNumber>
    </recommendedName>
</protein>
<comment type="similarity">
    <text evidence="11">Belongs to the GTP-binding SRP family. FtsY subfamily.</text>
</comment>
<dbReference type="InParanoid" id="F8A9K8"/>
<dbReference type="HAMAP" id="MF_00920">
    <property type="entry name" value="FtsY"/>
    <property type="match status" value="1"/>
</dbReference>
<feature type="domain" description="SRP54-type proteins GTP-binding" evidence="12">
    <location>
        <begin position="293"/>
        <end position="306"/>
    </location>
</feature>
<comment type="function">
    <text evidence="10">Involved in targeting and insertion of nascent membrane proteins into the cytoplasmic membrane. Acts as a receptor for the complex formed by the signal recognition particle (SRP) and the ribosome-nascent chain (RNC). Interaction with SRP-RNC leads to the transfer of the RNC complex to the Sec translocase for insertion into the membrane, the hydrolysis of GTP by both Ffh and FtsY, and the dissociation of the SRP-FtsY complex into the individual components.</text>
</comment>
<dbReference type="eggNOG" id="COG0552">
    <property type="taxonomic scope" value="Bacteria"/>
</dbReference>
<feature type="binding site" evidence="11">
    <location>
        <begin position="126"/>
        <end position="133"/>
    </location>
    <ligand>
        <name>GTP</name>
        <dbReference type="ChEBI" id="CHEBI:37565"/>
    </ligand>
</feature>
<dbReference type="SUPFAM" id="SSF52540">
    <property type="entry name" value="P-loop containing nucleoside triphosphate hydrolases"/>
    <property type="match status" value="1"/>
</dbReference>
<evidence type="ECO:0000256" key="4">
    <source>
        <dbReference type="ARBA" id="ARBA00022741"/>
    </source>
</evidence>
<dbReference type="Proteomes" id="UP000006793">
    <property type="component" value="Chromosome"/>
</dbReference>
<dbReference type="EC" id="3.6.5.4" evidence="11"/>
<dbReference type="Gene3D" id="1.20.120.140">
    <property type="entry name" value="Signal recognition particle SRP54, nucleotide-binding domain"/>
    <property type="match status" value="1"/>
</dbReference>
<dbReference type="AlphaFoldDB" id="F8A9K8"/>
<dbReference type="NCBIfam" id="TIGR00064">
    <property type="entry name" value="ftsY"/>
    <property type="match status" value="1"/>
</dbReference>
<evidence type="ECO:0000259" key="12">
    <source>
        <dbReference type="PROSITE" id="PS00300"/>
    </source>
</evidence>
<dbReference type="SMART" id="SM00963">
    <property type="entry name" value="SRP54_N"/>
    <property type="match status" value="1"/>
</dbReference>
<evidence type="ECO:0000256" key="3">
    <source>
        <dbReference type="ARBA" id="ARBA00022490"/>
    </source>
</evidence>